<gene>
    <name evidence="5" type="ORF">J3R73_003444</name>
</gene>
<evidence type="ECO:0000256" key="2">
    <source>
        <dbReference type="ARBA" id="ARBA00023125"/>
    </source>
</evidence>
<dbReference type="Proteomes" id="UP001237448">
    <property type="component" value="Unassembled WGS sequence"/>
</dbReference>
<dbReference type="EMBL" id="JAUSVK010000001">
    <property type="protein sequence ID" value="MDQ0393652.1"/>
    <property type="molecule type" value="Genomic_DNA"/>
</dbReference>
<keyword evidence="2 5" id="KW-0238">DNA-binding</keyword>
<comment type="caution">
    <text evidence="5">The sequence shown here is derived from an EMBL/GenBank/DDBJ whole genome shotgun (WGS) entry which is preliminary data.</text>
</comment>
<dbReference type="Gene3D" id="1.20.120.530">
    <property type="entry name" value="GntR ligand-binding domain-like"/>
    <property type="match status" value="1"/>
</dbReference>
<sequence length="243" mass="26956">MFTGTAAFMPLAESASLSIDRPRTLTATVAERLRQAIIDSELPLGSELSELGLAAKLGVSRTPVREALSMLQLQGMVNIIPQKGSYVFFPTEQDLLDLCEYRILLECRAVSFAMTRRRSETIAMLHEAMAAMEAARLRRDPIAYSRADTTFHEAFFRNCHNRYLEDGYALVAGLIATLRTHLSVPLAGVQDRSYVEHQQIISAFERGDLIEIDSILVRHILGTRQSYVSALQQGLISNVAQGA</sequence>
<dbReference type="Pfam" id="PF07729">
    <property type="entry name" value="FCD"/>
    <property type="match status" value="1"/>
</dbReference>
<dbReference type="InterPro" id="IPR036388">
    <property type="entry name" value="WH-like_DNA-bd_sf"/>
</dbReference>
<dbReference type="PROSITE" id="PS50949">
    <property type="entry name" value="HTH_GNTR"/>
    <property type="match status" value="1"/>
</dbReference>
<evidence type="ECO:0000313" key="6">
    <source>
        <dbReference type="Proteomes" id="UP001237448"/>
    </source>
</evidence>
<dbReference type="SUPFAM" id="SSF46785">
    <property type="entry name" value="Winged helix' DNA-binding domain"/>
    <property type="match status" value="1"/>
</dbReference>
<dbReference type="PANTHER" id="PTHR43537:SF50">
    <property type="entry name" value="TRANSCRIPTIONAL REGULATORY PROTEIN"/>
    <property type="match status" value="1"/>
</dbReference>
<organism evidence="5 6">
    <name type="scientific">Labrys monachus</name>
    <dbReference type="NCBI Taxonomy" id="217067"/>
    <lineage>
        <taxon>Bacteria</taxon>
        <taxon>Pseudomonadati</taxon>
        <taxon>Pseudomonadota</taxon>
        <taxon>Alphaproteobacteria</taxon>
        <taxon>Hyphomicrobiales</taxon>
        <taxon>Xanthobacteraceae</taxon>
        <taxon>Labrys</taxon>
    </lineage>
</organism>
<dbReference type="PANTHER" id="PTHR43537">
    <property type="entry name" value="TRANSCRIPTIONAL REGULATOR, GNTR FAMILY"/>
    <property type="match status" value="1"/>
</dbReference>
<proteinExistence type="predicted"/>
<keyword evidence="6" id="KW-1185">Reference proteome</keyword>
<name>A0ABU0FGC1_9HYPH</name>
<dbReference type="InterPro" id="IPR036390">
    <property type="entry name" value="WH_DNA-bd_sf"/>
</dbReference>
<dbReference type="SUPFAM" id="SSF48008">
    <property type="entry name" value="GntR ligand-binding domain-like"/>
    <property type="match status" value="1"/>
</dbReference>
<evidence type="ECO:0000256" key="1">
    <source>
        <dbReference type="ARBA" id="ARBA00023015"/>
    </source>
</evidence>
<evidence type="ECO:0000256" key="3">
    <source>
        <dbReference type="ARBA" id="ARBA00023163"/>
    </source>
</evidence>
<dbReference type="SMART" id="SM00895">
    <property type="entry name" value="FCD"/>
    <property type="match status" value="1"/>
</dbReference>
<dbReference type="InterPro" id="IPR000524">
    <property type="entry name" value="Tscrpt_reg_HTH_GntR"/>
</dbReference>
<evidence type="ECO:0000259" key="4">
    <source>
        <dbReference type="PROSITE" id="PS50949"/>
    </source>
</evidence>
<dbReference type="GO" id="GO:0003677">
    <property type="term" value="F:DNA binding"/>
    <property type="evidence" value="ECO:0007669"/>
    <property type="project" value="UniProtKB-KW"/>
</dbReference>
<dbReference type="InterPro" id="IPR008920">
    <property type="entry name" value="TF_FadR/GntR_C"/>
</dbReference>
<dbReference type="Gene3D" id="1.10.10.10">
    <property type="entry name" value="Winged helix-like DNA-binding domain superfamily/Winged helix DNA-binding domain"/>
    <property type="match status" value="1"/>
</dbReference>
<keyword evidence="3" id="KW-0804">Transcription</keyword>
<keyword evidence="1" id="KW-0805">Transcription regulation</keyword>
<dbReference type="RefSeq" id="WP_307429288.1">
    <property type="nucleotide sequence ID" value="NZ_JAUSVK010000001.1"/>
</dbReference>
<reference evidence="5 6" key="1">
    <citation type="submission" date="2023-07" db="EMBL/GenBank/DDBJ databases">
        <title>Genomic Encyclopedia of Type Strains, Phase IV (KMG-IV): sequencing the most valuable type-strain genomes for metagenomic binning, comparative biology and taxonomic classification.</title>
        <authorList>
            <person name="Goeker M."/>
        </authorList>
    </citation>
    <scope>NUCLEOTIDE SEQUENCE [LARGE SCALE GENOMIC DNA]</scope>
    <source>
        <strain evidence="5 6">DSM 5896</strain>
    </source>
</reference>
<accession>A0ABU0FGC1</accession>
<dbReference type="PRINTS" id="PR00035">
    <property type="entry name" value="HTHGNTR"/>
</dbReference>
<dbReference type="SMART" id="SM00345">
    <property type="entry name" value="HTH_GNTR"/>
    <property type="match status" value="1"/>
</dbReference>
<dbReference type="Pfam" id="PF00392">
    <property type="entry name" value="GntR"/>
    <property type="match status" value="1"/>
</dbReference>
<protein>
    <submittedName>
        <fullName evidence="5">DNA-binding GntR family transcriptional regulator</fullName>
    </submittedName>
</protein>
<dbReference type="InterPro" id="IPR011711">
    <property type="entry name" value="GntR_C"/>
</dbReference>
<dbReference type="CDD" id="cd07377">
    <property type="entry name" value="WHTH_GntR"/>
    <property type="match status" value="1"/>
</dbReference>
<feature type="domain" description="HTH gntR-type" evidence="4">
    <location>
        <begin position="23"/>
        <end position="90"/>
    </location>
</feature>
<evidence type="ECO:0000313" key="5">
    <source>
        <dbReference type="EMBL" id="MDQ0393652.1"/>
    </source>
</evidence>